<dbReference type="eggNOG" id="COG3743">
    <property type="taxonomic scope" value="Bacteria"/>
</dbReference>
<evidence type="ECO:0000313" key="2">
    <source>
        <dbReference type="Proteomes" id="UP000029221"/>
    </source>
</evidence>
<dbReference type="RefSeq" id="WP_152557447.1">
    <property type="nucleotide sequence ID" value="NZ_BBML01000009.1"/>
</dbReference>
<accession>A0A090QRM1</accession>
<dbReference type="AlphaFoldDB" id="A0A090QRM1"/>
<reference evidence="1" key="1">
    <citation type="journal article" date="2014" name="Genome Announc.">
        <title>Draft Genome Sequences of Marine Flavobacterium Nonlabens Strains NR17, NR24, NR27, NR32, NR33, and Ara13.</title>
        <authorList>
            <person name="Nakanishi M."/>
            <person name="Meirelles P."/>
            <person name="Suzuki R."/>
            <person name="Takatani N."/>
            <person name="Mino S."/>
            <person name="Suda W."/>
            <person name="Oshima K."/>
            <person name="Hattori M."/>
            <person name="Ohkuma M."/>
            <person name="Hosokawa M."/>
            <person name="Miyashita K."/>
            <person name="Thompson F.L."/>
            <person name="Niwa A."/>
            <person name="Sawabe T."/>
            <person name="Sawabe T."/>
        </authorList>
    </citation>
    <scope>NUCLEOTIDE SEQUENCE [LARGE SCALE GENOMIC DNA]</scope>
    <source>
        <strain evidence="1">JCM 19294</strain>
    </source>
</reference>
<sequence length="165" mass="18753">MEIFQNEFIVVLVLFLMLLGAYLIGRSASSIKEPPKKTSSKKFDQSDILDTEELTDYIQPGQIRARQTRDRTGELIDPRLSTDDTTNFQDFPLGKGNAQNADDLKKITGIGPAIENKLNSIGIFQFEQLASMTNDQEKEITELIAFFPGRIKRDNWKQQAQELLK</sequence>
<proteinExistence type="predicted"/>
<name>A0A090QRM1_9FLAO</name>
<dbReference type="STRING" id="319236.BST91_05100"/>
<dbReference type="Gene3D" id="1.10.150.20">
    <property type="entry name" value="5' to 3' exonuclease, C-terminal subdomain"/>
    <property type="match status" value="1"/>
</dbReference>
<organism evidence="1 2">
    <name type="scientific">Nonlabens tegetincola</name>
    <dbReference type="NCBI Taxonomy" id="323273"/>
    <lineage>
        <taxon>Bacteria</taxon>
        <taxon>Pseudomonadati</taxon>
        <taxon>Bacteroidota</taxon>
        <taxon>Flavobacteriia</taxon>
        <taxon>Flavobacteriales</taxon>
        <taxon>Flavobacteriaceae</taxon>
        <taxon>Nonlabens</taxon>
    </lineage>
</organism>
<dbReference type="Proteomes" id="UP000029221">
    <property type="component" value="Unassembled WGS sequence"/>
</dbReference>
<gene>
    <name evidence="1" type="ORF">JCM19294_769</name>
</gene>
<protein>
    <submittedName>
        <fullName evidence="1">Molybdopterin oxidoreductase</fullName>
    </submittedName>
</protein>
<comment type="caution">
    <text evidence="1">The sequence shown here is derived from an EMBL/GenBank/DDBJ whole genome shotgun (WGS) entry which is preliminary data.</text>
</comment>
<evidence type="ECO:0000313" key="1">
    <source>
        <dbReference type="EMBL" id="GAK98136.1"/>
    </source>
</evidence>
<dbReference type="EMBL" id="BBML01000009">
    <property type="protein sequence ID" value="GAK98136.1"/>
    <property type="molecule type" value="Genomic_DNA"/>
</dbReference>
<keyword evidence="2" id="KW-1185">Reference proteome</keyword>